<feature type="compositionally biased region" description="Basic and acidic residues" evidence="1">
    <location>
        <begin position="450"/>
        <end position="462"/>
    </location>
</feature>
<gene>
    <name evidence="2" type="ORF">K435DRAFT_855611</name>
</gene>
<protein>
    <submittedName>
        <fullName evidence="2">Uncharacterized protein</fullName>
    </submittedName>
</protein>
<feature type="compositionally biased region" description="Gly residues" evidence="1">
    <location>
        <begin position="479"/>
        <end position="489"/>
    </location>
</feature>
<accession>A0A4S8MB56</accession>
<evidence type="ECO:0000313" key="3">
    <source>
        <dbReference type="Proteomes" id="UP000297245"/>
    </source>
</evidence>
<sequence>MSCFASHPTESTSSRISLIRNVLRFKSWAEEVPVMTSYHRTELNISQWHHARDINMLKRSTSISRSYSISWVQKEMDHIEGLVQQVVDELMAHKAIIPGVWDKIDRLMHVLLHKWEATWDPHDNVLTKCAVVELGAKIISELRQIQDPRLQPALDVLPLVIYDHAVDAAYQSWIMEKAANRTAFEDPPVSTSVDLADLGEIVILRSFDEISHALKTATTLRAPFDVLFAKIFEIRYHAETFIQKKYAPNCENPTTDARSNGVVIYPLGRQELSAQASVMIGWLKDASEEGHTLGQLAVRYKHQDYLYQEVERELTCDLVTASTVNLVLGVHMPVFGLAIHQHEAGAYICKAKPAPHPRWQPGRRNECACTGMHHTVAEFMHFGDLRKLSNYLRFVSFLFAHKEWSSAEVIRYIPSDDDDWIERRALSAFHTYGPWRNEDEPEINILRQKSRPDDRNDDKGDDGAGAGSSFDGPNPDGELSGGVVRGGSSGVLNDSSSDAICAQMSSEKC</sequence>
<proteinExistence type="predicted"/>
<reference evidence="2 3" key="1">
    <citation type="journal article" date="2019" name="Nat. Ecol. Evol.">
        <title>Megaphylogeny resolves global patterns of mushroom evolution.</title>
        <authorList>
            <person name="Varga T."/>
            <person name="Krizsan K."/>
            <person name="Foldi C."/>
            <person name="Dima B."/>
            <person name="Sanchez-Garcia M."/>
            <person name="Sanchez-Ramirez S."/>
            <person name="Szollosi G.J."/>
            <person name="Szarkandi J.G."/>
            <person name="Papp V."/>
            <person name="Albert L."/>
            <person name="Andreopoulos W."/>
            <person name="Angelini C."/>
            <person name="Antonin V."/>
            <person name="Barry K.W."/>
            <person name="Bougher N.L."/>
            <person name="Buchanan P."/>
            <person name="Buyck B."/>
            <person name="Bense V."/>
            <person name="Catcheside P."/>
            <person name="Chovatia M."/>
            <person name="Cooper J."/>
            <person name="Damon W."/>
            <person name="Desjardin D."/>
            <person name="Finy P."/>
            <person name="Geml J."/>
            <person name="Haridas S."/>
            <person name="Hughes K."/>
            <person name="Justo A."/>
            <person name="Karasinski D."/>
            <person name="Kautmanova I."/>
            <person name="Kiss B."/>
            <person name="Kocsube S."/>
            <person name="Kotiranta H."/>
            <person name="LaButti K.M."/>
            <person name="Lechner B.E."/>
            <person name="Liimatainen K."/>
            <person name="Lipzen A."/>
            <person name="Lukacs Z."/>
            <person name="Mihaltcheva S."/>
            <person name="Morgado L.N."/>
            <person name="Niskanen T."/>
            <person name="Noordeloos M.E."/>
            <person name="Ohm R.A."/>
            <person name="Ortiz-Santana B."/>
            <person name="Ovrebo C."/>
            <person name="Racz N."/>
            <person name="Riley R."/>
            <person name="Savchenko A."/>
            <person name="Shiryaev A."/>
            <person name="Soop K."/>
            <person name="Spirin V."/>
            <person name="Szebenyi C."/>
            <person name="Tomsovsky M."/>
            <person name="Tulloss R.E."/>
            <person name="Uehling J."/>
            <person name="Grigoriev I.V."/>
            <person name="Vagvolgyi C."/>
            <person name="Papp T."/>
            <person name="Martin F.M."/>
            <person name="Miettinen O."/>
            <person name="Hibbett D.S."/>
            <person name="Nagy L.G."/>
        </authorList>
    </citation>
    <scope>NUCLEOTIDE SEQUENCE [LARGE SCALE GENOMIC DNA]</scope>
    <source>
        <strain evidence="2 3">CBS 962.96</strain>
    </source>
</reference>
<feature type="compositionally biased region" description="Polar residues" evidence="1">
    <location>
        <begin position="492"/>
        <end position="509"/>
    </location>
</feature>
<dbReference type="Proteomes" id="UP000297245">
    <property type="component" value="Unassembled WGS sequence"/>
</dbReference>
<evidence type="ECO:0000313" key="2">
    <source>
        <dbReference type="EMBL" id="THU99520.1"/>
    </source>
</evidence>
<dbReference type="EMBL" id="ML179118">
    <property type="protein sequence ID" value="THU99520.1"/>
    <property type="molecule type" value="Genomic_DNA"/>
</dbReference>
<dbReference type="AlphaFoldDB" id="A0A4S8MB56"/>
<name>A0A4S8MB56_DENBC</name>
<feature type="region of interest" description="Disordered" evidence="1">
    <location>
        <begin position="440"/>
        <end position="509"/>
    </location>
</feature>
<evidence type="ECO:0000256" key="1">
    <source>
        <dbReference type="SAM" id="MobiDB-lite"/>
    </source>
</evidence>
<organism evidence="2 3">
    <name type="scientific">Dendrothele bispora (strain CBS 962.96)</name>
    <dbReference type="NCBI Taxonomy" id="1314807"/>
    <lineage>
        <taxon>Eukaryota</taxon>
        <taxon>Fungi</taxon>
        <taxon>Dikarya</taxon>
        <taxon>Basidiomycota</taxon>
        <taxon>Agaricomycotina</taxon>
        <taxon>Agaricomycetes</taxon>
        <taxon>Agaricomycetidae</taxon>
        <taxon>Agaricales</taxon>
        <taxon>Agaricales incertae sedis</taxon>
        <taxon>Dendrothele</taxon>
    </lineage>
</organism>
<keyword evidence="3" id="KW-1185">Reference proteome</keyword>